<dbReference type="Pfam" id="PF00893">
    <property type="entry name" value="Multi_Drug_Res"/>
    <property type="match status" value="1"/>
</dbReference>
<evidence type="ECO:0000313" key="9">
    <source>
        <dbReference type="EMBL" id="SUN63934.1"/>
    </source>
</evidence>
<evidence type="ECO:0000256" key="7">
    <source>
        <dbReference type="RuleBase" id="RU003942"/>
    </source>
</evidence>
<dbReference type="Gene3D" id="1.10.3730.20">
    <property type="match status" value="1"/>
</dbReference>
<keyword evidence="3" id="KW-1003">Cell membrane</keyword>
<feature type="transmembrane region" description="Helical" evidence="8">
    <location>
        <begin position="27"/>
        <end position="46"/>
    </location>
</feature>
<evidence type="ECO:0000256" key="6">
    <source>
        <dbReference type="ARBA" id="ARBA00023136"/>
    </source>
</evidence>
<dbReference type="AlphaFoldDB" id="A0A380KH85"/>
<dbReference type="InterPro" id="IPR000390">
    <property type="entry name" value="Small_drug/metabolite_transptr"/>
</dbReference>
<dbReference type="EMBL" id="UHFN01000007">
    <property type="protein sequence ID" value="SUN63934.1"/>
    <property type="molecule type" value="Genomic_DNA"/>
</dbReference>
<keyword evidence="4 7" id="KW-0812">Transmembrane</keyword>
<keyword evidence="10" id="KW-1185">Reference proteome</keyword>
<dbReference type="SUPFAM" id="SSF103481">
    <property type="entry name" value="Multidrug resistance efflux transporter EmrE"/>
    <property type="match status" value="1"/>
</dbReference>
<dbReference type="FunFam" id="1.10.3730.20:FF:000001">
    <property type="entry name" value="Quaternary ammonium compound resistance transporter SugE"/>
    <property type="match status" value="1"/>
</dbReference>
<sequence>MVWFYLILAGMAEVFWSTCMKLSEGFSVLKFTILTIVGMLVSFYFLSLATKELPLGTAYAIWTGIGALGAVIVGIVMFKEPANAARLFFALLLLIGIIGLKVTSGH</sequence>
<organism evidence="9 10">
    <name type="scientific">Streptococcus hyointestinalis</name>
    <dbReference type="NCBI Taxonomy" id="1337"/>
    <lineage>
        <taxon>Bacteria</taxon>
        <taxon>Bacillati</taxon>
        <taxon>Bacillota</taxon>
        <taxon>Bacilli</taxon>
        <taxon>Lactobacillales</taxon>
        <taxon>Streptococcaceae</taxon>
        <taxon>Streptococcus</taxon>
    </lineage>
</organism>
<comment type="subcellular location">
    <subcellularLocation>
        <location evidence="1 7">Cell membrane</location>
        <topology evidence="1 7">Multi-pass membrane protein</topology>
    </subcellularLocation>
</comment>
<gene>
    <name evidence="9" type="primary">sugE</name>
    <name evidence="9" type="ORF">NCTC12224_02699</name>
</gene>
<feature type="transmembrane region" description="Helical" evidence="8">
    <location>
        <begin position="84"/>
        <end position="103"/>
    </location>
</feature>
<protein>
    <submittedName>
        <fullName evidence="9">Quaternary ammonium compound-resistance protein</fullName>
    </submittedName>
</protein>
<dbReference type="InterPro" id="IPR045324">
    <property type="entry name" value="Small_multidrug_res"/>
</dbReference>
<dbReference type="InterPro" id="IPR037185">
    <property type="entry name" value="EmrE-like"/>
</dbReference>
<evidence type="ECO:0000313" key="10">
    <source>
        <dbReference type="Proteomes" id="UP000254924"/>
    </source>
</evidence>
<comment type="similarity">
    <text evidence="7">Belongs to the drug/metabolite transporter (DMT) superfamily. Small multidrug resistance (SMR) (TC 2.A.7.1) family.</text>
</comment>
<proteinExistence type="inferred from homology"/>
<keyword evidence="5 8" id="KW-1133">Transmembrane helix</keyword>
<dbReference type="OrthoDB" id="21828at2"/>
<reference evidence="9 10" key="1">
    <citation type="submission" date="2018-06" db="EMBL/GenBank/DDBJ databases">
        <authorList>
            <consortium name="Pathogen Informatics"/>
            <person name="Doyle S."/>
        </authorList>
    </citation>
    <scope>NUCLEOTIDE SEQUENCE [LARGE SCALE GENOMIC DNA]</scope>
    <source>
        <strain evidence="9 10">NCTC12224</strain>
    </source>
</reference>
<keyword evidence="2" id="KW-0813">Transport</keyword>
<dbReference type="Proteomes" id="UP000254924">
    <property type="component" value="Unassembled WGS sequence"/>
</dbReference>
<dbReference type="GeneID" id="78357921"/>
<dbReference type="GO" id="GO:0005886">
    <property type="term" value="C:plasma membrane"/>
    <property type="evidence" value="ECO:0007669"/>
    <property type="project" value="UniProtKB-SubCell"/>
</dbReference>
<feature type="transmembrane region" description="Helical" evidence="8">
    <location>
        <begin position="58"/>
        <end position="78"/>
    </location>
</feature>
<evidence type="ECO:0000256" key="1">
    <source>
        <dbReference type="ARBA" id="ARBA00004651"/>
    </source>
</evidence>
<evidence type="ECO:0000256" key="4">
    <source>
        <dbReference type="ARBA" id="ARBA00022692"/>
    </source>
</evidence>
<evidence type="ECO:0000256" key="5">
    <source>
        <dbReference type="ARBA" id="ARBA00022989"/>
    </source>
</evidence>
<evidence type="ECO:0000256" key="8">
    <source>
        <dbReference type="SAM" id="Phobius"/>
    </source>
</evidence>
<dbReference type="RefSeq" id="WP_115271483.1">
    <property type="nucleotide sequence ID" value="NZ_JBNPNB010000011.1"/>
</dbReference>
<dbReference type="GO" id="GO:0022857">
    <property type="term" value="F:transmembrane transporter activity"/>
    <property type="evidence" value="ECO:0007669"/>
    <property type="project" value="InterPro"/>
</dbReference>
<dbReference type="PANTHER" id="PTHR30561:SF0">
    <property type="entry name" value="GUANIDINIUM EXPORTER"/>
    <property type="match status" value="1"/>
</dbReference>
<dbReference type="PANTHER" id="PTHR30561">
    <property type="entry name" value="SMR FAMILY PROTON-DEPENDENT DRUG EFFLUX TRANSPORTER SUGE"/>
    <property type="match status" value="1"/>
</dbReference>
<evidence type="ECO:0000256" key="2">
    <source>
        <dbReference type="ARBA" id="ARBA00022448"/>
    </source>
</evidence>
<evidence type="ECO:0000256" key="3">
    <source>
        <dbReference type="ARBA" id="ARBA00022475"/>
    </source>
</evidence>
<keyword evidence="6 8" id="KW-0472">Membrane</keyword>
<name>A0A380KH85_9STRE</name>
<accession>A0A380KH85</accession>